<evidence type="ECO:0000256" key="2">
    <source>
        <dbReference type="SAM" id="MobiDB-lite"/>
    </source>
</evidence>
<dbReference type="SUPFAM" id="SSF48557">
    <property type="entry name" value="L-aspartase-like"/>
    <property type="match status" value="1"/>
</dbReference>
<gene>
    <name evidence="3" type="primary">aspA_2</name>
    <name evidence="3" type="ORF">CMsap09_11630</name>
</gene>
<dbReference type="InterPro" id="IPR008948">
    <property type="entry name" value="L-Aspartase-like"/>
</dbReference>
<dbReference type="Gene3D" id="1.10.275.10">
    <property type="entry name" value="Fumarase/aspartase (N-terminal domain)"/>
    <property type="match status" value="1"/>
</dbReference>
<dbReference type="Proteomes" id="UP000195106">
    <property type="component" value="Unassembled WGS sequence"/>
</dbReference>
<accession>A0A251XVQ5</accession>
<dbReference type="EMBL" id="MDHJ01000001">
    <property type="protein sequence ID" value="OUE09587.1"/>
    <property type="molecule type" value="Genomic_DNA"/>
</dbReference>
<comment type="caution">
    <text evidence="3">The sequence shown here is derived from an EMBL/GenBank/DDBJ whole genome shotgun (WGS) entry which is preliminary data.</text>
</comment>
<proteinExistence type="predicted"/>
<reference evidence="3 4" key="1">
    <citation type="submission" date="2016-08" db="EMBL/GenBank/DDBJ databases">
        <title>Genome sequence of Clavibacter michiganensis spp. strain CASJ009.</title>
        <authorList>
            <person name="Thapa S.P."/>
            <person name="Coaker G."/>
        </authorList>
    </citation>
    <scope>NUCLEOTIDE SEQUENCE [LARGE SCALE GENOMIC DNA]</scope>
    <source>
        <strain evidence="3">CASJ009</strain>
    </source>
</reference>
<organism evidence="3 4">
    <name type="scientific">Clavibacter michiganensis</name>
    <dbReference type="NCBI Taxonomy" id="28447"/>
    <lineage>
        <taxon>Bacteria</taxon>
        <taxon>Bacillati</taxon>
        <taxon>Actinomycetota</taxon>
        <taxon>Actinomycetes</taxon>
        <taxon>Micrococcales</taxon>
        <taxon>Microbacteriaceae</taxon>
        <taxon>Clavibacter</taxon>
    </lineage>
</organism>
<feature type="compositionally biased region" description="Basic and acidic residues" evidence="2">
    <location>
        <begin position="7"/>
        <end position="23"/>
    </location>
</feature>
<dbReference type="InterPro" id="IPR024083">
    <property type="entry name" value="Fumarase/histidase_N"/>
</dbReference>
<evidence type="ECO:0000313" key="3">
    <source>
        <dbReference type="EMBL" id="OUE09587.1"/>
    </source>
</evidence>
<evidence type="ECO:0000313" key="4">
    <source>
        <dbReference type="Proteomes" id="UP000195106"/>
    </source>
</evidence>
<protein>
    <submittedName>
        <fullName evidence="3">Aspartate ammonia-lyase</fullName>
    </submittedName>
</protein>
<dbReference type="AlphaFoldDB" id="A0A251XVQ5"/>
<dbReference type="GO" id="GO:0016829">
    <property type="term" value="F:lyase activity"/>
    <property type="evidence" value="ECO:0007669"/>
    <property type="project" value="UniProtKB-KW"/>
</dbReference>
<name>A0A251XVQ5_9MICO</name>
<feature type="region of interest" description="Disordered" evidence="2">
    <location>
        <begin position="1"/>
        <end position="28"/>
    </location>
</feature>
<keyword evidence="1 3" id="KW-0456">Lyase</keyword>
<sequence length="67" mass="7559">MTPVSPNDDRIPTPDGHPVRTETDSLGSLDVPADAYWGIHTARALENFPISLRPLSVYPSSWWRSRR</sequence>
<evidence type="ECO:0000256" key="1">
    <source>
        <dbReference type="ARBA" id="ARBA00023239"/>
    </source>
</evidence>